<dbReference type="SUPFAM" id="SSF53474">
    <property type="entry name" value="alpha/beta-Hydrolases"/>
    <property type="match status" value="1"/>
</dbReference>
<organism evidence="2 3">
    <name type="scientific">Marinibacterium profundimaris</name>
    <dbReference type="NCBI Taxonomy" id="1679460"/>
    <lineage>
        <taxon>Bacteria</taxon>
        <taxon>Pseudomonadati</taxon>
        <taxon>Pseudomonadota</taxon>
        <taxon>Alphaproteobacteria</taxon>
        <taxon>Rhodobacterales</taxon>
        <taxon>Paracoccaceae</taxon>
        <taxon>Marinibacterium</taxon>
    </lineage>
</organism>
<comment type="caution">
    <text evidence="2">The sequence shown here is derived from an EMBL/GenBank/DDBJ whole genome shotgun (WGS) entry which is preliminary data.</text>
</comment>
<dbReference type="InterPro" id="IPR000073">
    <property type="entry name" value="AB_hydrolase_1"/>
</dbReference>
<dbReference type="RefSeq" id="WP_088649936.1">
    <property type="nucleotide sequence ID" value="NZ_AQQR01000004.1"/>
</dbReference>
<dbReference type="AlphaFoldDB" id="A0A225NI00"/>
<proteinExistence type="predicted"/>
<dbReference type="GO" id="GO:0016787">
    <property type="term" value="F:hydrolase activity"/>
    <property type="evidence" value="ECO:0007669"/>
    <property type="project" value="UniProtKB-KW"/>
</dbReference>
<keyword evidence="3" id="KW-1185">Reference proteome</keyword>
<reference evidence="2 3" key="1">
    <citation type="submission" date="2013-04" db="EMBL/GenBank/DDBJ databases">
        <title>Oceanicola sp. 22II1-22F33 Genome Sequencing.</title>
        <authorList>
            <person name="Lai Q."/>
            <person name="Li G."/>
            <person name="Shao Z."/>
        </authorList>
    </citation>
    <scope>NUCLEOTIDE SEQUENCE [LARGE SCALE GENOMIC DNA]</scope>
    <source>
        <strain evidence="2 3">22II1-22F33</strain>
    </source>
</reference>
<name>A0A225NI00_9RHOB</name>
<evidence type="ECO:0000313" key="2">
    <source>
        <dbReference type="EMBL" id="OWU73240.1"/>
    </source>
</evidence>
<dbReference type="InterPro" id="IPR050471">
    <property type="entry name" value="AB_hydrolase"/>
</dbReference>
<dbReference type="Proteomes" id="UP000215377">
    <property type="component" value="Unassembled WGS sequence"/>
</dbReference>
<dbReference type="PANTHER" id="PTHR43433:SF5">
    <property type="entry name" value="AB HYDROLASE-1 DOMAIN-CONTAINING PROTEIN"/>
    <property type="match status" value="1"/>
</dbReference>
<dbReference type="EMBL" id="AQQR01000004">
    <property type="protein sequence ID" value="OWU73240.1"/>
    <property type="molecule type" value="Genomic_DNA"/>
</dbReference>
<dbReference type="OrthoDB" id="9815441at2"/>
<evidence type="ECO:0000259" key="1">
    <source>
        <dbReference type="Pfam" id="PF00561"/>
    </source>
</evidence>
<sequence length="289" mass="31364">MDQIVTHTAATVPTQFVETGGRRLAYRRIGSGPELVLALRFRGVLDSWDPAFLDALARDFTVTTFEYSGLGQSTGTPSYIRTDMARDILDLADALGLERFALGGWSIGGFGVQVFTAQHPERVSHLILIGTAPPGPQQHGIHQVFFDHALKPDYDLADEAVLFFEPDSPASTAAAKASHDRIAARTADVSPPIPPETFLAMLEASSTPDAAFSDPEDRYGAFFRKGGLPVLVISGDHEIVFPVENWHALNRVWPDLHILTIPQAGHGPQHQQPELIAGLIAGFTRTTPL</sequence>
<dbReference type="PRINTS" id="PR00111">
    <property type="entry name" value="ABHYDROLASE"/>
</dbReference>
<dbReference type="Gene3D" id="3.40.50.1820">
    <property type="entry name" value="alpha/beta hydrolase"/>
    <property type="match status" value="1"/>
</dbReference>
<accession>A0A225NI00</accession>
<gene>
    <name evidence="2" type="ORF">ATO3_11065</name>
</gene>
<feature type="domain" description="AB hydrolase-1" evidence="1">
    <location>
        <begin position="43"/>
        <end position="271"/>
    </location>
</feature>
<protein>
    <submittedName>
        <fullName evidence="2">Alpha/beta hydrolase</fullName>
    </submittedName>
</protein>
<evidence type="ECO:0000313" key="3">
    <source>
        <dbReference type="Proteomes" id="UP000215377"/>
    </source>
</evidence>
<keyword evidence="2" id="KW-0378">Hydrolase</keyword>
<dbReference type="PANTHER" id="PTHR43433">
    <property type="entry name" value="HYDROLASE, ALPHA/BETA FOLD FAMILY PROTEIN"/>
    <property type="match status" value="1"/>
</dbReference>
<dbReference type="Pfam" id="PF00561">
    <property type="entry name" value="Abhydrolase_1"/>
    <property type="match status" value="1"/>
</dbReference>
<dbReference type="InterPro" id="IPR029058">
    <property type="entry name" value="AB_hydrolase_fold"/>
</dbReference>